<name>A0A3P7NAM5_CYLGO</name>
<gene>
    <name evidence="1" type="ORF">CGOC_LOCUS12525</name>
</gene>
<evidence type="ECO:0000313" key="1">
    <source>
        <dbReference type="EMBL" id="VDN34033.1"/>
    </source>
</evidence>
<evidence type="ECO:0000313" key="2">
    <source>
        <dbReference type="Proteomes" id="UP000271889"/>
    </source>
</evidence>
<dbReference type="AlphaFoldDB" id="A0A3P7NAM5"/>
<dbReference type="Proteomes" id="UP000271889">
    <property type="component" value="Unassembled WGS sequence"/>
</dbReference>
<keyword evidence="2" id="KW-1185">Reference proteome</keyword>
<sequence length="74" mass="9036">MFCVPELSLRELHERSIRQFRKKNFPDHPSKEEPEVLNIVEPKHRVVYHRDDLKNISFEDFTPTRRGRYSREQA</sequence>
<proteinExistence type="predicted"/>
<protein>
    <submittedName>
        <fullName evidence="1">Uncharacterized protein</fullName>
    </submittedName>
</protein>
<dbReference type="EMBL" id="UYRV01123824">
    <property type="protein sequence ID" value="VDN34033.1"/>
    <property type="molecule type" value="Genomic_DNA"/>
</dbReference>
<organism evidence="1 2">
    <name type="scientific">Cylicostephanus goldi</name>
    <name type="common">Nematode worm</name>
    <dbReference type="NCBI Taxonomy" id="71465"/>
    <lineage>
        <taxon>Eukaryota</taxon>
        <taxon>Metazoa</taxon>
        <taxon>Ecdysozoa</taxon>
        <taxon>Nematoda</taxon>
        <taxon>Chromadorea</taxon>
        <taxon>Rhabditida</taxon>
        <taxon>Rhabditina</taxon>
        <taxon>Rhabditomorpha</taxon>
        <taxon>Strongyloidea</taxon>
        <taxon>Strongylidae</taxon>
        <taxon>Cylicostephanus</taxon>
    </lineage>
</organism>
<reference evidence="1 2" key="1">
    <citation type="submission" date="2018-11" db="EMBL/GenBank/DDBJ databases">
        <authorList>
            <consortium name="Pathogen Informatics"/>
        </authorList>
    </citation>
    <scope>NUCLEOTIDE SEQUENCE [LARGE SCALE GENOMIC DNA]</scope>
</reference>
<dbReference type="OrthoDB" id="5867859at2759"/>
<accession>A0A3P7NAM5</accession>